<protein>
    <submittedName>
        <fullName evidence="1">Non-heme haloperoxidase</fullName>
    </submittedName>
</protein>
<accession>M2TA50</accession>
<keyword evidence="1" id="KW-0560">Oxidoreductase</keyword>
<organism evidence="1 2">
    <name type="scientific">Pacificimonas flava</name>
    <dbReference type="NCBI Taxonomy" id="1234595"/>
    <lineage>
        <taxon>Bacteria</taxon>
        <taxon>Pseudomonadati</taxon>
        <taxon>Pseudomonadota</taxon>
        <taxon>Alphaproteobacteria</taxon>
        <taxon>Sphingomonadales</taxon>
        <taxon>Sphingosinicellaceae</taxon>
        <taxon>Pacificimonas</taxon>
    </lineage>
</organism>
<dbReference type="EMBL" id="AMRV01000003">
    <property type="protein sequence ID" value="EMD83464.1"/>
    <property type="molecule type" value="Genomic_DNA"/>
</dbReference>
<name>M2TA50_9SPHN</name>
<dbReference type="GO" id="GO:0004601">
    <property type="term" value="F:peroxidase activity"/>
    <property type="evidence" value="ECO:0007669"/>
    <property type="project" value="UniProtKB-KW"/>
</dbReference>
<dbReference type="AlphaFoldDB" id="M2TA50"/>
<comment type="caution">
    <text evidence="1">The sequence shown here is derived from an EMBL/GenBank/DDBJ whole genome shotgun (WGS) entry which is preliminary data.</text>
</comment>
<keyword evidence="1" id="KW-0575">Peroxidase</keyword>
<dbReference type="Gene3D" id="3.40.50.1820">
    <property type="entry name" value="alpha/beta hydrolase"/>
    <property type="match status" value="1"/>
</dbReference>
<evidence type="ECO:0000313" key="1">
    <source>
        <dbReference type="EMBL" id="EMD83464.1"/>
    </source>
</evidence>
<sequence>MLIGAVPPLMLKTEANPEGLPREVFDGFRQSLVANRAQF</sequence>
<reference evidence="1 2" key="1">
    <citation type="journal article" date="2013" name="Genome Announc.">
        <title>Draft Genome Sequence of Strain JLT2015T, Belonging to the Family Sphingomonadaceae of the Alphaproteobacteria.</title>
        <authorList>
            <person name="Tang K."/>
            <person name="Liu K."/>
            <person name="Li S."/>
            <person name="Jiao N."/>
        </authorList>
    </citation>
    <scope>NUCLEOTIDE SEQUENCE [LARGE SCALE GENOMIC DNA]</scope>
    <source>
        <strain evidence="1 2">JLT2015</strain>
    </source>
</reference>
<evidence type="ECO:0000313" key="2">
    <source>
        <dbReference type="Proteomes" id="UP000011717"/>
    </source>
</evidence>
<keyword evidence="2" id="KW-1185">Reference proteome</keyword>
<dbReference type="Proteomes" id="UP000011717">
    <property type="component" value="Unassembled WGS sequence"/>
</dbReference>
<proteinExistence type="predicted"/>
<dbReference type="InterPro" id="IPR029058">
    <property type="entry name" value="AB_hydrolase_fold"/>
</dbReference>
<gene>
    <name evidence="1" type="ORF">C725_1365</name>
</gene>